<evidence type="ECO:0000256" key="1">
    <source>
        <dbReference type="SAM" id="SignalP"/>
    </source>
</evidence>
<comment type="caution">
    <text evidence="2">The sequence shown here is derived from an EMBL/GenBank/DDBJ whole genome shotgun (WGS) entry which is preliminary data.</text>
</comment>
<dbReference type="Proteomes" id="UP000297834">
    <property type="component" value="Unassembled WGS sequence"/>
</dbReference>
<dbReference type="OrthoDB" id="70517at2"/>
<gene>
    <name evidence="2" type="ORF">E2B99_03285</name>
</gene>
<reference evidence="2 3" key="1">
    <citation type="submission" date="2019-03" db="EMBL/GenBank/DDBJ databases">
        <title>Alkanindiges illinoisensis: a potential pathogenic isolated from ascites of a gastric cancer patient with abdominal metastasis.</title>
        <authorList>
            <person name="Hu X."/>
            <person name="Yang B."/>
            <person name="Yan X."/>
            <person name="Lin L."/>
            <person name="Zhao H."/>
            <person name="Zhou F."/>
            <person name="Su B."/>
            <person name="Chen J."/>
            <person name="Rui Y."/>
            <person name="Wang Q."/>
            <person name="Zheng L."/>
        </authorList>
    </citation>
    <scope>NUCLEOTIDE SEQUENCE [LARGE SCALE GENOMIC DNA]</scope>
    <source>
        <strain evidence="2 3">NFYY 23406</strain>
    </source>
</reference>
<evidence type="ECO:0000313" key="3">
    <source>
        <dbReference type="Proteomes" id="UP000297834"/>
    </source>
</evidence>
<feature type="signal peptide" evidence="1">
    <location>
        <begin position="1"/>
        <end position="19"/>
    </location>
</feature>
<dbReference type="EMBL" id="SNTY01000012">
    <property type="protein sequence ID" value="TEU30078.1"/>
    <property type="molecule type" value="Genomic_DNA"/>
</dbReference>
<dbReference type="RefSeq" id="WP_134243559.1">
    <property type="nucleotide sequence ID" value="NZ_SNTY01000012.1"/>
</dbReference>
<organism evidence="2 3">
    <name type="scientific">Alkanindiges illinoisensis</name>
    <dbReference type="NCBI Taxonomy" id="197183"/>
    <lineage>
        <taxon>Bacteria</taxon>
        <taxon>Pseudomonadati</taxon>
        <taxon>Pseudomonadota</taxon>
        <taxon>Gammaproteobacteria</taxon>
        <taxon>Moraxellales</taxon>
        <taxon>Moraxellaceae</taxon>
        <taxon>Alkanindiges</taxon>
    </lineage>
</organism>
<proteinExistence type="predicted"/>
<keyword evidence="1" id="KW-0732">Signal</keyword>
<protein>
    <submittedName>
        <fullName evidence="2">Uncharacterized protein</fullName>
    </submittedName>
</protein>
<dbReference type="AlphaFoldDB" id="A0A4Y7XE87"/>
<evidence type="ECO:0000313" key="2">
    <source>
        <dbReference type="EMBL" id="TEU30078.1"/>
    </source>
</evidence>
<feature type="chain" id="PRO_5021224316" evidence="1">
    <location>
        <begin position="20"/>
        <end position="130"/>
    </location>
</feature>
<keyword evidence="3" id="KW-1185">Reference proteome</keyword>
<name>A0A4Y7XE87_9GAMM</name>
<accession>A0A4Y7XE87</accession>
<sequence length="130" mass="14402">MRSIILLSLAYLISGVAHAAPTDDRSGICYTFSGNKLLTKFSCLVSTGYGAGGTYESMKMGKKQFNAEISTCYNQATEETTECGASLNEKDAIHYYRDLFYKKITDPTLVDSRSLSCYQTEDKKTDICVK</sequence>